<accession>A0A1J3DN37</accession>
<dbReference type="EMBL" id="GEVI01010950">
    <property type="protein sequence ID" value="JAU21370.1"/>
    <property type="molecule type" value="Transcribed_RNA"/>
</dbReference>
<dbReference type="InterPro" id="IPR017946">
    <property type="entry name" value="PLC-like_Pdiesterase_TIM-brl"/>
</dbReference>
<dbReference type="AlphaFoldDB" id="A0A1J3DN37"/>
<dbReference type="Gene3D" id="3.20.20.190">
    <property type="entry name" value="Phosphatidylinositol (PI) phosphodiesterase"/>
    <property type="match status" value="1"/>
</dbReference>
<dbReference type="GO" id="GO:0006629">
    <property type="term" value="P:lipid metabolic process"/>
    <property type="evidence" value="ECO:0007669"/>
    <property type="project" value="InterPro"/>
</dbReference>
<protein>
    <submittedName>
        <fullName evidence="1">Uncharacterized protein</fullName>
    </submittedName>
</protein>
<reference evidence="1" key="1">
    <citation type="submission" date="2016-07" db="EMBL/GenBank/DDBJ databases">
        <title>De novo transcriptome assembly of four accessions of the metal hyperaccumulator plant Noccaea caerulescens.</title>
        <authorList>
            <person name="Blande D."/>
            <person name="Halimaa P."/>
            <person name="Tervahauta A.I."/>
            <person name="Aarts M.G."/>
            <person name="Karenlampi S.O."/>
        </authorList>
    </citation>
    <scope>NUCLEOTIDE SEQUENCE</scope>
</reference>
<proteinExistence type="predicted"/>
<evidence type="ECO:0000313" key="1">
    <source>
        <dbReference type="EMBL" id="JAU21370.1"/>
    </source>
</evidence>
<sequence length="110" mass="12279">MNGVEGNGGITDLPNIYLQNMYNVYTWSVGEKVNKVKNTAFNVACSNTRMKVNFLSGSGGVLPYWLAKWDNQPNQVMDIALRNQQKRCLGVTIMDYPGTSLIRGIINSNF</sequence>
<name>A0A1J3DN37_NOCCA</name>
<dbReference type="SUPFAM" id="SSF51695">
    <property type="entry name" value="PLC-like phosphodiesterases"/>
    <property type="match status" value="1"/>
</dbReference>
<organism evidence="1">
    <name type="scientific">Noccaea caerulescens</name>
    <name type="common">Alpine penny-cress</name>
    <name type="synonym">Thlaspi caerulescens</name>
    <dbReference type="NCBI Taxonomy" id="107243"/>
    <lineage>
        <taxon>Eukaryota</taxon>
        <taxon>Viridiplantae</taxon>
        <taxon>Streptophyta</taxon>
        <taxon>Embryophyta</taxon>
        <taxon>Tracheophyta</taxon>
        <taxon>Spermatophyta</taxon>
        <taxon>Magnoliopsida</taxon>
        <taxon>eudicotyledons</taxon>
        <taxon>Gunneridae</taxon>
        <taxon>Pentapetalae</taxon>
        <taxon>rosids</taxon>
        <taxon>malvids</taxon>
        <taxon>Brassicales</taxon>
        <taxon>Brassicaceae</taxon>
        <taxon>Coluteocarpeae</taxon>
        <taxon>Noccaea</taxon>
    </lineage>
</organism>
<gene>
    <name evidence="1" type="ORF">GA_TR13212_c0_g1_i1_g.41964</name>
</gene>
<dbReference type="GO" id="GO:0008081">
    <property type="term" value="F:phosphoric diester hydrolase activity"/>
    <property type="evidence" value="ECO:0007669"/>
    <property type="project" value="InterPro"/>
</dbReference>